<keyword evidence="4 6" id="KW-0472">Membrane</keyword>
<name>A0AAE1AWV8_9GAST</name>
<reference evidence="8" key="1">
    <citation type="journal article" date="2023" name="G3 (Bethesda)">
        <title>A reference genome for the long-term kleptoplast-retaining sea slug Elysia crispata morphotype clarki.</title>
        <authorList>
            <person name="Eastman K.E."/>
            <person name="Pendleton A.L."/>
            <person name="Shaikh M.A."/>
            <person name="Suttiyut T."/>
            <person name="Ogas R."/>
            <person name="Tomko P."/>
            <person name="Gavelis G."/>
            <person name="Widhalm J.R."/>
            <person name="Wisecaver J.H."/>
        </authorList>
    </citation>
    <scope>NUCLEOTIDE SEQUENCE</scope>
    <source>
        <strain evidence="8">ECLA1</strain>
    </source>
</reference>
<dbReference type="GO" id="GO:0015179">
    <property type="term" value="F:L-amino acid transmembrane transporter activity"/>
    <property type="evidence" value="ECO:0007669"/>
    <property type="project" value="TreeGrafter"/>
</dbReference>
<evidence type="ECO:0000256" key="6">
    <source>
        <dbReference type="SAM" id="Phobius"/>
    </source>
</evidence>
<evidence type="ECO:0000256" key="1">
    <source>
        <dbReference type="ARBA" id="ARBA00004141"/>
    </source>
</evidence>
<dbReference type="GO" id="GO:0005774">
    <property type="term" value="C:vacuolar membrane"/>
    <property type="evidence" value="ECO:0007669"/>
    <property type="project" value="TreeGrafter"/>
</dbReference>
<comment type="subcellular location">
    <subcellularLocation>
        <location evidence="1">Membrane</location>
        <topology evidence="1">Multi-pass membrane protein</topology>
    </subcellularLocation>
</comment>
<dbReference type="PANTHER" id="PTHR22950">
    <property type="entry name" value="AMINO ACID TRANSPORTER"/>
    <property type="match status" value="1"/>
</dbReference>
<gene>
    <name evidence="8" type="ORF">RRG08_028368</name>
</gene>
<comment type="caution">
    <text evidence="8">The sequence shown here is derived from an EMBL/GenBank/DDBJ whole genome shotgun (WGS) entry which is preliminary data.</text>
</comment>
<feature type="transmembrane region" description="Helical" evidence="6">
    <location>
        <begin position="517"/>
        <end position="539"/>
    </location>
</feature>
<feature type="transmembrane region" description="Helical" evidence="6">
    <location>
        <begin position="208"/>
        <end position="228"/>
    </location>
</feature>
<evidence type="ECO:0000313" key="8">
    <source>
        <dbReference type="EMBL" id="KAK3795169.1"/>
    </source>
</evidence>
<feature type="transmembrane region" description="Helical" evidence="6">
    <location>
        <begin position="313"/>
        <end position="331"/>
    </location>
</feature>
<dbReference type="AlphaFoldDB" id="A0AAE1AWV8"/>
<keyword evidence="9" id="KW-1185">Reference proteome</keyword>
<proteinExistence type="predicted"/>
<evidence type="ECO:0000256" key="4">
    <source>
        <dbReference type="ARBA" id="ARBA00023136"/>
    </source>
</evidence>
<dbReference type="Proteomes" id="UP001283361">
    <property type="component" value="Unassembled WGS sequence"/>
</dbReference>
<evidence type="ECO:0000259" key="7">
    <source>
        <dbReference type="Pfam" id="PF01490"/>
    </source>
</evidence>
<dbReference type="EMBL" id="JAWDGP010001078">
    <property type="protein sequence ID" value="KAK3795169.1"/>
    <property type="molecule type" value="Genomic_DNA"/>
</dbReference>
<feature type="region of interest" description="Disordered" evidence="5">
    <location>
        <begin position="58"/>
        <end position="80"/>
    </location>
</feature>
<evidence type="ECO:0000256" key="2">
    <source>
        <dbReference type="ARBA" id="ARBA00022692"/>
    </source>
</evidence>
<keyword evidence="3 6" id="KW-1133">Transmembrane helix</keyword>
<protein>
    <recommendedName>
        <fullName evidence="7">Amino acid transporter transmembrane domain-containing protein</fullName>
    </recommendedName>
</protein>
<feature type="transmembrane region" description="Helical" evidence="6">
    <location>
        <begin position="145"/>
        <end position="167"/>
    </location>
</feature>
<evidence type="ECO:0000256" key="3">
    <source>
        <dbReference type="ARBA" id="ARBA00022989"/>
    </source>
</evidence>
<evidence type="ECO:0000256" key="5">
    <source>
        <dbReference type="SAM" id="MobiDB-lite"/>
    </source>
</evidence>
<feature type="transmembrane region" description="Helical" evidence="6">
    <location>
        <begin position="248"/>
        <end position="268"/>
    </location>
</feature>
<feature type="transmembrane region" description="Helical" evidence="6">
    <location>
        <begin position="387"/>
        <end position="412"/>
    </location>
</feature>
<dbReference type="PANTHER" id="PTHR22950:SF349">
    <property type="entry name" value="AMINO ACID TRANSPORTER TRANSMEMBRANE DOMAIN-CONTAINING PROTEIN"/>
    <property type="match status" value="1"/>
</dbReference>
<feature type="transmembrane region" description="Helical" evidence="6">
    <location>
        <begin position="343"/>
        <end position="367"/>
    </location>
</feature>
<feature type="transmembrane region" description="Helical" evidence="6">
    <location>
        <begin position="433"/>
        <end position="451"/>
    </location>
</feature>
<dbReference type="Pfam" id="PF01490">
    <property type="entry name" value="Aa_trans"/>
    <property type="match status" value="1"/>
</dbReference>
<dbReference type="InterPro" id="IPR013057">
    <property type="entry name" value="AA_transpt_TM"/>
</dbReference>
<evidence type="ECO:0000313" key="9">
    <source>
        <dbReference type="Proteomes" id="UP001283361"/>
    </source>
</evidence>
<organism evidence="8 9">
    <name type="scientific">Elysia crispata</name>
    <name type="common">lettuce slug</name>
    <dbReference type="NCBI Taxonomy" id="231223"/>
    <lineage>
        <taxon>Eukaryota</taxon>
        <taxon>Metazoa</taxon>
        <taxon>Spiralia</taxon>
        <taxon>Lophotrochozoa</taxon>
        <taxon>Mollusca</taxon>
        <taxon>Gastropoda</taxon>
        <taxon>Heterobranchia</taxon>
        <taxon>Euthyneura</taxon>
        <taxon>Panpulmonata</taxon>
        <taxon>Sacoglossa</taxon>
        <taxon>Placobranchoidea</taxon>
        <taxon>Plakobranchidae</taxon>
        <taxon>Elysia</taxon>
    </lineage>
</organism>
<feature type="domain" description="Amino acid transporter transmembrane" evidence="7">
    <location>
        <begin position="115"/>
        <end position="482"/>
    </location>
</feature>
<feature type="transmembrane region" description="Helical" evidence="6">
    <location>
        <begin position="457"/>
        <end position="477"/>
    </location>
</feature>
<accession>A0AAE1AWV8</accession>
<keyword evidence="2 6" id="KW-0812">Transmembrane</keyword>
<sequence length="542" mass="59106">MADGETKETTPLLSEPSVVRVTNVGQARQGEIGAGSIVATEPQGAPVPLVQQLKQPSSYTIPPPVGSAGPMVMPADEEDSSQYKSYQYQPDSVSLQSGSHQDLLASDRSLMESATSNMATLMHLIKGNLGTGILALPKAFSFAGLWFGFGGMLFIGCVALHCMHTLVNCSHILCKRTGNMSLDYADVIEVALKTGPMRLRRYSQLGRNIVNGFLIFTQFGFCCVYIVFIASNVKEVIHHFHPDDPPIVVYEVLVLVALIPLVCVRSLSIMAPFSAFANVLTVTGMVIIFQYLIQDIPSTSSRPAISSISNMPMFFGTAIFAVEGISLVLPLENNMKKPEEFGGWTGVLNLGMTIVMAMYTAVGFYGYLQFGEDAKGSITLNLPKDEWLYLSVKLMFCVVIYISYSIQFYVAIKIIWPKTRHFFSSKSSHTKGEYVFRICLAVVTFGIAAGIPHLDLLISLIGAAASTALALILPALIQMITLAGEPLDDYFDSADLELSGEVQGFLRIPKRYIIKNLAIFLFAMLGWVTGTYSSLRAIVAVF</sequence>
<feature type="transmembrane region" description="Helical" evidence="6">
    <location>
        <begin position="275"/>
        <end position="293"/>
    </location>
</feature>